<protein>
    <submittedName>
        <fullName evidence="1">Uncharacterized protein</fullName>
    </submittedName>
</protein>
<evidence type="ECO:0000313" key="1">
    <source>
        <dbReference type="EMBL" id="KKL21426.1"/>
    </source>
</evidence>
<dbReference type="AlphaFoldDB" id="A0A0F9DUT2"/>
<dbReference type="EMBL" id="LAZR01037737">
    <property type="protein sequence ID" value="KKL21426.1"/>
    <property type="molecule type" value="Genomic_DNA"/>
</dbReference>
<accession>A0A0F9DUT2</accession>
<reference evidence="1" key="1">
    <citation type="journal article" date="2015" name="Nature">
        <title>Complex archaea that bridge the gap between prokaryotes and eukaryotes.</title>
        <authorList>
            <person name="Spang A."/>
            <person name="Saw J.H."/>
            <person name="Jorgensen S.L."/>
            <person name="Zaremba-Niedzwiedzka K."/>
            <person name="Martijn J."/>
            <person name="Lind A.E."/>
            <person name="van Eijk R."/>
            <person name="Schleper C."/>
            <person name="Guy L."/>
            <person name="Ettema T.J."/>
        </authorList>
    </citation>
    <scope>NUCLEOTIDE SEQUENCE</scope>
</reference>
<organism evidence="1">
    <name type="scientific">marine sediment metagenome</name>
    <dbReference type="NCBI Taxonomy" id="412755"/>
    <lineage>
        <taxon>unclassified sequences</taxon>
        <taxon>metagenomes</taxon>
        <taxon>ecological metagenomes</taxon>
    </lineage>
</organism>
<comment type="caution">
    <text evidence="1">The sequence shown here is derived from an EMBL/GenBank/DDBJ whole genome shotgun (WGS) entry which is preliminary data.</text>
</comment>
<sequence length="43" mass="5115">MQDCETTSDVWCEAHQRFLIEVIRGGKYDGEYCPECDRESREE</sequence>
<gene>
    <name evidence="1" type="ORF">LCGC14_2445610</name>
</gene>
<name>A0A0F9DUT2_9ZZZZ</name>
<proteinExistence type="predicted"/>